<reference evidence="2 3" key="1">
    <citation type="journal article" date="2019" name="Nat. Ecol. Evol.">
        <title>Megaphylogeny resolves global patterns of mushroom evolution.</title>
        <authorList>
            <person name="Varga T."/>
            <person name="Krizsan K."/>
            <person name="Foldi C."/>
            <person name="Dima B."/>
            <person name="Sanchez-Garcia M."/>
            <person name="Sanchez-Ramirez S."/>
            <person name="Szollosi G.J."/>
            <person name="Szarkandi J.G."/>
            <person name="Papp V."/>
            <person name="Albert L."/>
            <person name="Andreopoulos W."/>
            <person name="Angelini C."/>
            <person name="Antonin V."/>
            <person name="Barry K.W."/>
            <person name="Bougher N.L."/>
            <person name="Buchanan P."/>
            <person name="Buyck B."/>
            <person name="Bense V."/>
            <person name="Catcheside P."/>
            <person name="Chovatia M."/>
            <person name="Cooper J."/>
            <person name="Damon W."/>
            <person name="Desjardin D."/>
            <person name="Finy P."/>
            <person name="Geml J."/>
            <person name="Haridas S."/>
            <person name="Hughes K."/>
            <person name="Justo A."/>
            <person name="Karasinski D."/>
            <person name="Kautmanova I."/>
            <person name="Kiss B."/>
            <person name="Kocsube S."/>
            <person name="Kotiranta H."/>
            <person name="LaButti K.M."/>
            <person name="Lechner B.E."/>
            <person name="Liimatainen K."/>
            <person name="Lipzen A."/>
            <person name="Lukacs Z."/>
            <person name="Mihaltcheva S."/>
            <person name="Morgado L.N."/>
            <person name="Niskanen T."/>
            <person name="Noordeloos M.E."/>
            <person name="Ohm R.A."/>
            <person name="Ortiz-Santana B."/>
            <person name="Ovrebo C."/>
            <person name="Racz N."/>
            <person name="Riley R."/>
            <person name="Savchenko A."/>
            <person name="Shiryaev A."/>
            <person name="Soop K."/>
            <person name="Spirin V."/>
            <person name="Szebenyi C."/>
            <person name="Tomsovsky M."/>
            <person name="Tulloss R.E."/>
            <person name="Uehling J."/>
            <person name="Grigoriev I.V."/>
            <person name="Vagvolgyi C."/>
            <person name="Papp T."/>
            <person name="Martin F.M."/>
            <person name="Miettinen O."/>
            <person name="Hibbett D.S."/>
            <person name="Nagy L.G."/>
        </authorList>
    </citation>
    <scope>NUCLEOTIDE SEQUENCE [LARGE SCALE GENOMIC DNA]</scope>
    <source>
        <strain evidence="2 3">FP101781</strain>
    </source>
</reference>
<dbReference type="EMBL" id="QPFP01000043">
    <property type="protein sequence ID" value="TEB27115.1"/>
    <property type="molecule type" value="Genomic_DNA"/>
</dbReference>
<evidence type="ECO:0000313" key="3">
    <source>
        <dbReference type="Proteomes" id="UP000298030"/>
    </source>
</evidence>
<organism evidence="2 3">
    <name type="scientific">Coprinellus micaceus</name>
    <name type="common">Glistening ink-cap mushroom</name>
    <name type="synonym">Coprinus micaceus</name>
    <dbReference type="NCBI Taxonomy" id="71717"/>
    <lineage>
        <taxon>Eukaryota</taxon>
        <taxon>Fungi</taxon>
        <taxon>Dikarya</taxon>
        <taxon>Basidiomycota</taxon>
        <taxon>Agaricomycotina</taxon>
        <taxon>Agaricomycetes</taxon>
        <taxon>Agaricomycetidae</taxon>
        <taxon>Agaricales</taxon>
        <taxon>Agaricineae</taxon>
        <taxon>Psathyrellaceae</taxon>
        <taxon>Coprinellus</taxon>
    </lineage>
</organism>
<gene>
    <name evidence="2" type="ORF">FA13DRAFT_977806</name>
</gene>
<comment type="caution">
    <text evidence="2">The sequence shown here is derived from an EMBL/GenBank/DDBJ whole genome shotgun (WGS) entry which is preliminary data.</text>
</comment>
<protein>
    <submittedName>
        <fullName evidence="2">Uncharacterized protein</fullName>
    </submittedName>
</protein>
<proteinExistence type="predicted"/>
<dbReference type="Proteomes" id="UP000298030">
    <property type="component" value="Unassembled WGS sequence"/>
</dbReference>
<name>A0A4Y7SZ32_COPMI</name>
<accession>A0A4Y7SZ32</accession>
<evidence type="ECO:0000313" key="2">
    <source>
        <dbReference type="EMBL" id="TEB27115.1"/>
    </source>
</evidence>
<sequence length="158" mass="17639">MNAEDTTTSFRPRVQRVFRVAHPEAWCVPLTRRLRHRAPSYLTQRRAFFGSAASAPCHTRCPHRSFPIRATDKSASLPFEAVCRVGPAHSSQTQTHEPTRFPFSDGTCHTRERRSSHTNGATPLFDEYGMCALCSCPRCPPTAPFTAAPAQRPETEPS</sequence>
<keyword evidence="3" id="KW-1185">Reference proteome</keyword>
<dbReference type="AlphaFoldDB" id="A0A4Y7SZ32"/>
<evidence type="ECO:0000256" key="1">
    <source>
        <dbReference type="SAM" id="MobiDB-lite"/>
    </source>
</evidence>
<feature type="region of interest" description="Disordered" evidence="1">
    <location>
        <begin position="89"/>
        <end position="121"/>
    </location>
</feature>